<evidence type="ECO:0000256" key="9">
    <source>
        <dbReference type="ARBA" id="ARBA00023204"/>
    </source>
</evidence>
<dbReference type="NCBIfam" id="TIGR01447">
    <property type="entry name" value="recD"/>
    <property type="match status" value="1"/>
</dbReference>
<comment type="catalytic activity">
    <reaction evidence="11">
        <text>ATP + H2O = ADP + phosphate + H(+)</text>
        <dbReference type="Rhea" id="RHEA:13065"/>
        <dbReference type="ChEBI" id="CHEBI:15377"/>
        <dbReference type="ChEBI" id="CHEBI:15378"/>
        <dbReference type="ChEBI" id="CHEBI:30616"/>
        <dbReference type="ChEBI" id="CHEBI:43474"/>
        <dbReference type="ChEBI" id="CHEBI:456216"/>
        <dbReference type="EC" id="5.6.2.3"/>
    </reaction>
</comment>
<comment type="similarity">
    <text evidence="11">Belongs to the RecD family.</text>
</comment>
<dbReference type="InterPro" id="IPR027417">
    <property type="entry name" value="P-loop_NTPase"/>
</dbReference>
<sequence length="741" mass="81622">MMRSTQRLNAHSLTAAKWIDHGAIQLSAALPELLKLWEQERLLTPLDRHFALQMSQLHPSDGQQPLFILLCALLSQQLSSQHSCLVLAHIMPLNPMAEQTSHCKISLSLEALTQSLQTFDAVGIAGSNKPLIFDNGRLYLQRYHQFETSVAASLIRLSGAVSEHVLEHVSVDTHAQDQIKDTKLRSRLDQLFPANALADHELINNENAAIIDWQKVATATALGKKLSVITGGPGTGKTTTVTKLLLLLQMESMQEIRLVAPTGKAAARLSESIKASKARLAKELNAHADIGANNQDFLTALGRIPEEASTLHRLLGVIPNSAHFRHHQGNPLRLDLLIVDEASMVDLPMMYKLLSALPKHASLILLGDQDQLASVEAGAVLADICAGLKIPADPNHPIPNNNFLNNNELNKSPQWQMRYSKEQAERLCALTGFELTPYISDVPKLGDSLCMLMHSHRFKGDAGIGLLANAVNRADLQGIMQVWQQGPAELSWLEHSMLVSQTQAKVNEPANNTGLNLLLEQACNQYGDYLRALNHAVDNNDLGTRPSTADIIERFNQYRILCAMRSGDYGVEGINQYVTQALANAKLIKPLQEFYLGRPIIIQSNDYNLGLFNGDIGLILQDEDKPERLMAHFIKADGSLLKVLPARLPSHETCYAMTVHKSQGSEFSRVALVLPPNPSLAQWQLLTKELVYTAITRAKTHFTCLGTQQVFERASSQVTQRASGLADRLWSNNSQTSSLAS</sequence>
<evidence type="ECO:0000256" key="6">
    <source>
        <dbReference type="ARBA" id="ARBA00022839"/>
    </source>
</evidence>
<dbReference type="Pfam" id="PF13245">
    <property type="entry name" value="AAA_19"/>
    <property type="match status" value="1"/>
</dbReference>
<keyword evidence="6 11" id="KW-0269">Exonuclease</keyword>
<evidence type="ECO:0000313" key="15">
    <source>
        <dbReference type="Proteomes" id="UP000240506"/>
    </source>
</evidence>
<dbReference type="PANTHER" id="PTHR43788:SF6">
    <property type="entry name" value="DNA HELICASE B"/>
    <property type="match status" value="1"/>
</dbReference>
<dbReference type="InterPro" id="IPR050534">
    <property type="entry name" value="Coronavir_polyprotein_1ab"/>
</dbReference>
<evidence type="ECO:0000256" key="7">
    <source>
        <dbReference type="ARBA" id="ARBA00022840"/>
    </source>
</evidence>
<dbReference type="HAMAP" id="MF_01487">
    <property type="entry name" value="RecD"/>
    <property type="match status" value="1"/>
</dbReference>
<keyword evidence="2 11" id="KW-0547">Nucleotide-binding</keyword>
<keyword evidence="7 11" id="KW-0067">ATP-binding</keyword>
<dbReference type="Gene3D" id="1.10.10.1020">
    <property type="entry name" value="RecBCD complex, subunit RecD, N-terminal domain"/>
    <property type="match status" value="1"/>
</dbReference>
<keyword evidence="9 11" id="KW-0234">DNA repair</keyword>
<reference evidence="14 15" key="2">
    <citation type="submission" date="2018-04" db="EMBL/GenBank/DDBJ databases">
        <title>Genomic sequence of a freshwater isolate of Shewanella morhuae.</title>
        <authorList>
            <person name="Castillo D.E."/>
            <person name="Gram L."/>
        </authorList>
    </citation>
    <scope>NUCLEOTIDE SEQUENCE [LARGE SCALE GENOMIC DNA]</scope>
    <source>
        <strain evidence="14 15">CW7</strain>
    </source>
</reference>
<evidence type="ECO:0000259" key="13">
    <source>
        <dbReference type="Pfam" id="PF21185"/>
    </source>
</evidence>
<keyword evidence="15" id="KW-1185">Reference proteome</keyword>
<comment type="subunit">
    <text evidence="11">Heterotrimer of RecB, RecC and RecD. All subunits contribute to DNA-binding.</text>
</comment>
<evidence type="ECO:0000256" key="3">
    <source>
        <dbReference type="ARBA" id="ARBA00022763"/>
    </source>
</evidence>
<accession>A0ABX5HWA4</accession>
<keyword evidence="8 11" id="KW-0238">DNA-binding</keyword>
<comment type="function">
    <text evidence="11">A helicase/nuclease that prepares dsDNA breaks (DSB) for recombinational DNA repair. Binds to DSBs and unwinds DNA via a highly rapid and processive ATP-dependent bidirectional helicase activity. Unwinds dsDNA until it encounters a Chi (crossover hotspot instigator) sequence from the 3' direction. Cuts ssDNA a few nucleotides 3' to the Chi site. The properties and activities of the enzyme are changed at Chi. The Chi-altered holoenzyme produces a long 3'-ssDNA overhang and facilitates RecA-binding to the ssDNA for homologous DNA recombination and repair. Holoenzyme degrades any linearized DNA that is unable to undergo homologous recombination. In the holoenzyme this subunit has ssDNA-dependent ATPase and 5'-3' helicase activity. When added to pre-assembled RecBC greatly stimulates nuclease activity and augments holoenzyme processivity. Negatively regulates the RecA-loading ability of RecBCD.</text>
</comment>
<comment type="caution">
    <text evidence="14">The sequence shown here is derived from an EMBL/GenBank/DDBJ whole genome shotgun (WGS) entry which is preliminary data.</text>
</comment>
<organism evidence="14 15">
    <name type="scientific">Shewanella morhuae</name>
    <dbReference type="NCBI Taxonomy" id="365591"/>
    <lineage>
        <taxon>Bacteria</taxon>
        <taxon>Pseudomonadati</taxon>
        <taxon>Pseudomonadota</taxon>
        <taxon>Gammaproteobacteria</taxon>
        <taxon>Alteromonadales</taxon>
        <taxon>Shewanellaceae</taxon>
        <taxon>Shewanella</taxon>
    </lineage>
</organism>
<dbReference type="SUPFAM" id="SSF52540">
    <property type="entry name" value="P-loop containing nucleoside triphosphate hydrolases"/>
    <property type="match status" value="2"/>
</dbReference>
<evidence type="ECO:0000256" key="2">
    <source>
        <dbReference type="ARBA" id="ARBA00022741"/>
    </source>
</evidence>
<dbReference type="Proteomes" id="UP000240506">
    <property type="component" value="Unassembled WGS sequence"/>
</dbReference>
<keyword evidence="1 11" id="KW-0540">Nuclease</keyword>
<evidence type="ECO:0000256" key="8">
    <source>
        <dbReference type="ARBA" id="ARBA00023125"/>
    </source>
</evidence>
<reference evidence="14 15" key="1">
    <citation type="submission" date="2018-03" db="EMBL/GenBank/DDBJ databases">
        <authorList>
            <person name="Dailey F.E."/>
        </authorList>
    </citation>
    <scope>NUCLEOTIDE SEQUENCE [LARGE SCALE GENOMIC DNA]</scope>
    <source>
        <strain evidence="14 15">CW7</strain>
    </source>
</reference>
<gene>
    <name evidence="11 14" type="primary">recD</name>
    <name evidence="14" type="ORF">C9I43_07670</name>
</gene>
<keyword evidence="10 11" id="KW-0413">Isomerase</keyword>
<evidence type="ECO:0000256" key="11">
    <source>
        <dbReference type="HAMAP-Rule" id="MF_01487"/>
    </source>
</evidence>
<dbReference type="Gene3D" id="3.40.50.300">
    <property type="entry name" value="P-loop containing nucleotide triphosphate hydrolases"/>
    <property type="match status" value="3"/>
</dbReference>
<dbReference type="InterPro" id="IPR041851">
    <property type="entry name" value="RecD_N_sf"/>
</dbReference>
<keyword evidence="4 11" id="KW-0378">Hydrolase</keyword>
<evidence type="ECO:0000256" key="5">
    <source>
        <dbReference type="ARBA" id="ARBA00022806"/>
    </source>
</evidence>
<evidence type="ECO:0000256" key="10">
    <source>
        <dbReference type="ARBA" id="ARBA00023235"/>
    </source>
</evidence>
<evidence type="ECO:0000259" key="12">
    <source>
        <dbReference type="Pfam" id="PF13538"/>
    </source>
</evidence>
<dbReference type="CDD" id="cd18809">
    <property type="entry name" value="SF1_C_RecD"/>
    <property type="match status" value="1"/>
</dbReference>
<name>A0ABX5HWA4_9GAMM</name>
<keyword evidence="5 11" id="KW-0347">Helicase</keyword>
<feature type="domain" description="RecBCD enzyme subunit RecD N-terminal" evidence="13">
    <location>
        <begin position="40"/>
        <end position="139"/>
    </location>
</feature>
<protein>
    <recommendedName>
        <fullName evidence="11">RecBCD enzyme subunit RecD</fullName>
        <ecNumber evidence="11">5.6.2.3</ecNumber>
    </recommendedName>
    <alternativeName>
        <fullName evidence="11">DNA 5'-3' helicase subunit RecD</fullName>
    </alternativeName>
    <alternativeName>
        <fullName evidence="11">Exonuclease V subunit RecD</fullName>
        <shortName evidence="11">ExoV subunit RecD</shortName>
    </alternativeName>
    <alternativeName>
        <fullName evidence="11">Helicase/nuclease RecBCD subunit RecD</fullName>
    </alternativeName>
</protein>
<dbReference type="EC" id="5.6.2.3" evidence="11"/>
<proteinExistence type="inferred from homology"/>
<evidence type="ECO:0000256" key="1">
    <source>
        <dbReference type="ARBA" id="ARBA00022722"/>
    </source>
</evidence>
<dbReference type="InterPro" id="IPR006344">
    <property type="entry name" value="RecD"/>
</dbReference>
<evidence type="ECO:0000313" key="14">
    <source>
        <dbReference type="EMBL" id="PTA50382.1"/>
    </source>
</evidence>
<dbReference type="Pfam" id="PF21185">
    <property type="entry name" value="RecD_N"/>
    <property type="match status" value="1"/>
</dbReference>
<dbReference type="CDD" id="cd17933">
    <property type="entry name" value="DEXSc_RecD-like"/>
    <property type="match status" value="1"/>
</dbReference>
<feature type="binding site" evidence="11">
    <location>
        <begin position="231"/>
        <end position="238"/>
    </location>
    <ligand>
        <name>ATP</name>
        <dbReference type="ChEBI" id="CHEBI:30616"/>
    </ligand>
</feature>
<feature type="domain" description="UvrD-like helicase C-terminal" evidence="12">
    <location>
        <begin position="654"/>
        <end position="701"/>
    </location>
</feature>
<dbReference type="InterPro" id="IPR049550">
    <property type="entry name" value="RecD_N"/>
</dbReference>
<dbReference type="EMBL" id="PYSG01000002">
    <property type="protein sequence ID" value="PTA50382.1"/>
    <property type="molecule type" value="Genomic_DNA"/>
</dbReference>
<comment type="miscellaneous">
    <text evidence="11">In the RecBCD complex, RecB has a slow 3'-5' helicase, an exonuclease activity and loads RecA onto ssDNA, RecD has a fast 5'-3' helicase activity, while RecC stimulates the ATPase and processivity of the RecB helicase and contributes to recognition of the Chi site.</text>
</comment>
<dbReference type="Pfam" id="PF13538">
    <property type="entry name" value="UvrD_C_2"/>
    <property type="match status" value="1"/>
</dbReference>
<dbReference type="RefSeq" id="WP_107883041.1">
    <property type="nucleotide sequence ID" value="NZ_PYSG01000002.1"/>
</dbReference>
<dbReference type="PANTHER" id="PTHR43788">
    <property type="entry name" value="DNA2/NAM7 HELICASE FAMILY MEMBER"/>
    <property type="match status" value="1"/>
</dbReference>
<evidence type="ECO:0000256" key="4">
    <source>
        <dbReference type="ARBA" id="ARBA00022801"/>
    </source>
</evidence>
<keyword evidence="3 11" id="KW-0227">DNA damage</keyword>
<dbReference type="InterPro" id="IPR027785">
    <property type="entry name" value="UvrD-like_helicase_C"/>
</dbReference>